<evidence type="ECO:0000256" key="1">
    <source>
        <dbReference type="SAM" id="MobiDB-lite"/>
    </source>
</evidence>
<dbReference type="KEGG" id="fcy:FRACYDRAFT_267372"/>
<dbReference type="InParanoid" id="A0A1E7FX78"/>
<proteinExistence type="predicted"/>
<sequence>MGISGPNVNANKDDGIIIKDRRQLLVKVGSFMKSSWRRSTDKITDLMDDKDNKNSNDDDDDDDDDDDINNNRRRRRKHNFFVQFDDEVYVIPTSRSSCSFDTFISTRNNNTRNNERQETQVQIQTQPMSETEPKEEQEQEEEIPSSSSWYQSDDYCRFKKDMILNSLNYINAKRASKVFDEEKYSIRGIRHMCSHASGDPNYRRRQTSEKKYLYKVIREEQNKQQQKQNCASSSSTKNPYTKYDMDKFRF</sequence>
<feature type="region of interest" description="Disordered" evidence="1">
    <location>
        <begin position="46"/>
        <end position="71"/>
    </location>
</feature>
<feature type="region of interest" description="Disordered" evidence="1">
    <location>
        <begin position="106"/>
        <end position="148"/>
    </location>
</feature>
<reference evidence="2 3" key="1">
    <citation type="submission" date="2016-09" db="EMBL/GenBank/DDBJ databases">
        <title>Extensive genetic diversity and differential bi-allelic expression allows diatom success in the polar Southern Ocean.</title>
        <authorList>
            <consortium name="DOE Joint Genome Institute"/>
            <person name="Mock T."/>
            <person name="Otillar R.P."/>
            <person name="Strauss J."/>
            <person name="Dupont C."/>
            <person name="Frickenhaus S."/>
            <person name="Maumus F."/>
            <person name="Mcmullan M."/>
            <person name="Sanges R."/>
            <person name="Schmutz J."/>
            <person name="Toseland A."/>
            <person name="Valas R."/>
            <person name="Veluchamy A."/>
            <person name="Ward B.J."/>
            <person name="Allen A."/>
            <person name="Barry K."/>
            <person name="Falciatore A."/>
            <person name="Ferrante M."/>
            <person name="Fortunato A.E."/>
            <person name="Gloeckner G."/>
            <person name="Gruber A."/>
            <person name="Hipkin R."/>
            <person name="Janech M."/>
            <person name="Kroth P."/>
            <person name="Leese F."/>
            <person name="Lindquist E."/>
            <person name="Lyon B.R."/>
            <person name="Martin J."/>
            <person name="Mayer C."/>
            <person name="Parker M."/>
            <person name="Quesneville H."/>
            <person name="Raymond J."/>
            <person name="Uhlig C."/>
            <person name="Valentin K.U."/>
            <person name="Worden A.Z."/>
            <person name="Armbrust E.V."/>
            <person name="Bowler C."/>
            <person name="Green B."/>
            <person name="Moulton V."/>
            <person name="Van Oosterhout C."/>
            <person name="Grigoriev I."/>
        </authorList>
    </citation>
    <scope>NUCLEOTIDE SEQUENCE [LARGE SCALE GENOMIC DNA]</scope>
    <source>
        <strain evidence="2 3">CCMP1102</strain>
    </source>
</reference>
<protein>
    <submittedName>
        <fullName evidence="2">Uncharacterized protein</fullName>
    </submittedName>
</protein>
<keyword evidence="3" id="KW-1185">Reference proteome</keyword>
<evidence type="ECO:0000313" key="3">
    <source>
        <dbReference type="Proteomes" id="UP000095751"/>
    </source>
</evidence>
<gene>
    <name evidence="2" type="ORF">FRACYDRAFT_267372</name>
</gene>
<name>A0A1E7FX78_9STRA</name>
<accession>A0A1E7FX78</accession>
<dbReference type="EMBL" id="KV784353">
    <property type="protein sequence ID" value="OEU22745.1"/>
    <property type="molecule type" value="Genomic_DNA"/>
</dbReference>
<feature type="compositionally biased region" description="Polar residues" evidence="1">
    <location>
        <begin position="230"/>
        <end position="239"/>
    </location>
</feature>
<dbReference type="AlphaFoldDB" id="A0A1E7FX78"/>
<feature type="non-terminal residue" evidence="2">
    <location>
        <position position="250"/>
    </location>
</feature>
<feature type="compositionally biased region" description="Basic and acidic residues" evidence="1">
    <location>
        <begin position="46"/>
        <end position="56"/>
    </location>
</feature>
<dbReference type="OrthoDB" id="56036at2759"/>
<organism evidence="2 3">
    <name type="scientific">Fragilariopsis cylindrus CCMP1102</name>
    <dbReference type="NCBI Taxonomy" id="635003"/>
    <lineage>
        <taxon>Eukaryota</taxon>
        <taxon>Sar</taxon>
        <taxon>Stramenopiles</taxon>
        <taxon>Ochrophyta</taxon>
        <taxon>Bacillariophyta</taxon>
        <taxon>Bacillariophyceae</taxon>
        <taxon>Bacillariophycidae</taxon>
        <taxon>Bacillariales</taxon>
        <taxon>Bacillariaceae</taxon>
        <taxon>Fragilariopsis</taxon>
    </lineage>
</organism>
<dbReference type="Proteomes" id="UP000095751">
    <property type="component" value="Unassembled WGS sequence"/>
</dbReference>
<feature type="compositionally biased region" description="Acidic residues" evidence="1">
    <location>
        <begin position="57"/>
        <end position="68"/>
    </location>
</feature>
<evidence type="ECO:0000313" key="2">
    <source>
        <dbReference type="EMBL" id="OEU22745.1"/>
    </source>
</evidence>
<feature type="region of interest" description="Disordered" evidence="1">
    <location>
        <begin position="221"/>
        <end position="250"/>
    </location>
</feature>